<evidence type="ECO:0000313" key="3">
    <source>
        <dbReference type="EMBL" id="KAA1418665.1"/>
    </source>
</evidence>
<evidence type="ECO:0000313" key="4">
    <source>
        <dbReference type="Proteomes" id="UP000325003"/>
    </source>
</evidence>
<proteinExistence type="predicted"/>
<dbReference type="SUPFAM" id="SSF53474">
    <property type="entry name" value="alpha/beta-Hydrolases"/>
    <property type="match status" value="1"/>
</dbReference>
<reference evidence="3 4" key="1">
    <citation type="submission" date="2019-09" db="EMBL/GenBank/DDBJ databases">
        <title>Nocardioides panacisoli sp. nov., isolated from the soil of a ginseng field.</title>
        <authorList>
            <person name="Cho C."/>
        </authorList>
    </citation>
    <scope>NUCLEOTIDE SEQUENCE [LARGE SCALE GENOMIC DNA]</scope>
    <source>
        <strain evidence="3 4">BN130099</strain>
    </source>
</reference>
<dbReference type="InterPro" id="IPR000073">
    <property type="entry name" value="AB_hydrolase_1"/>
</dbReference>
<name>A0A5B1LDD9_9ACTN</name>
<dbReference type="Pfam" id="PF12697">
    <property type="entry name" value="Abhydrolase_6"/>
    <property type="match status" value="1"/>
</dbReference>
<feature type="domain" description="AB hydrolase-1" evidence="2">
    <location>
        <begin position="68"/>
        <end position="243"/>
    </location>
</feature>
<dbReference type="Gene3D" id="3.40.50.1820">
    <property type="entry name" value="alpha/beta hydrolase"/>
    <property type="match status" value="1"/>
</dbReference>
<dbReference type="Proteomes" id="UP000325003">
    <property type="component" value="Unassembled WGS sequence"/>
</dbReference>
<keyword evidence="4" id="KW-1185">Reference proteome</keyword>
<feature type="compositionally biased region" description="Low complexity" evidence="1">
    <location>
        <begin position="1"/>
        <end position="23"/>
    </location>
</feature>
<dbReference type="InterPro" id="IPR029058">
    <property type="entry name" value="AB_hydrolase_fold"/>
</dbReference>
<accession>A0A5B1LDD9</accession>
<sequence>MCRWGWPRSGRAGSPSRSWRTSCRPPPTAPRRPIRPALRYERHEEGRWEVGRPSIDRIDNGGPTRAAVLVLHGGTQRSASPVHRGNLSWRRAAALQRALAARIGSEGIDVWLLRYGQRGWNNLDDPAPVPDARWALTQMKQYADVPIALVGHSMGARTGARIADDSLVRGLVALAPWFPPGEPVSGLKEKDLVVAHGRRDRITSYAASQEFVRRCEQVARTTEFVDRGPVGHYLLRDVTAWNDLAASRALQMLELD</sequence>
<protein>
    <submittedName>
        <fullName evidence="3">Lysophospholipase</fullName>
    </submittedName>
</protein>
<dbReference type="AlphaFoldDB" id="A0A5B1LDD9"/>
<feature type="region of interest" description="Disordered" evidence="1">
    <location>
        <begin position="1"/>
        <end position="35"/>
    </location>
</feature>
<evidence type="ECO:0000256" key="1">
    <source>
        <dbReference type="SAM" id="MobiDB-lite"/>
    </source>
</evidence>
<reference evidence="3 4" key="2">
    <citation type="submission" date="2019-09" db="EMBL/GenBank/DDBJ databases">
        <authorList>
            <person name="Jin C."/>
        </authorList>
    </citation>
    <scope>NUCLEOTIDE SEQUENCE [LARGE SCALE GENOMIC DNA]</scope>
    <source>
        <strain evidence="3 4">BN130099</strain>
    </source>
</reference>
<organism evidence="3 4">
    <name type="scientific">Nocardioides humilatus</name>
    <dbReference type="NCBI Taxonomy" id="2607660"/>
    <lineage>
        <taxon>Bacteria</taxon>
        <taxon>Bacillati</taxon>
        <taxon>Actinomycetota</taxon>
        <taxon>Actinomycetes</taxon>
        <taxon>Propionibacteriales</taxon>
        <taxon>Nocardioidaceae</taxon>
        <taxon>Nocardioides</taxon>
    </lineage>
</organism>
<comment type="caution">
    <text evidence="3">The sequence shown here is derived from an EMBL/GenBank/DDBJ whole genome shotgun (WGS) entry which is preliminary data.</text>
</comment>
<dbReference type="GO" id="GO:0003824">
    <property type="term" value="F:catalytic activity"/>
    <property type="evidence" value="ECO:0007669"/>
    <property type="project" value="UniProtKB-ARBA"/>
</dbReference>
<gene>
    <name evidence="3" type="ORF">F0U44_09205</name>
</gene>
<evidence type="ECO:0000259" key="2">
    <source>
        <dbReference type="Pfam" id="PF12697"/>
    </source>
</evidence>
<dbReference type="EMBL" id="VUJV01000003">
    <property type="protein sequence ID" value="KAA1418665.1"/>
    <property type="molecule type" value="Genomic_DNA"/>
</dbReference>